<dbReference type="AlphaFoldDB" id="A0A392URP9"/>
<dbReference type="EMBL" id="LXQA010882506">
    <property type="protein sequence ID" value="MCI75427.1"/>
    <property type="molecule type" value="Genomic_DNA"/>
</dbReference>
<name>A0A392URP9_9FABA</name>
<accession>A0A392URP9</accession>
<keyword evidence="2" id="KW-1185">Reference proteome</keyword>
<evidence type="ECO:0000313" key="2">
    <source>
        <dbReference type="Proteomes" id="UP000265520"/>
    </source>
</evidence>
<evidence type="ECO:0000313" key="1">
    <source>
        <dbReference type="EMBL" id="MCI75427.1"/>
    </source>
</evidence>
<proteinExistence type="predicted"/>
<dbReference type="Proteomes" id="UP000265520">
    <property type="component" value="Unassembled WGS sequence"/>
</dbReference>
<comment type="caution">
    <text evidence="1">The sequence shown here is derived from an EMBL/GenBank/DDBJ whole genome shotgun (WGS) entry which is preliminary data.</text>
</comment>
<reference evidence="1 2" key="1">
    <citation type="journal article" date="2018" name="Front. Plant Sci.">
        <title>Red Clover (Trifolium pratense) and Zigzag Clover (T. medium) - A Picture of Genomic Similarities and Differences.</title>
        <authorList>
            <person name="Dluhosova J."/>
            <person name="Istvanek J."/>
            <person name="Nedelnik J."/>
            <person name="Repkova J."/>
        </authorList>
    </citation>
    <scope>NUCLEOTIDE SEQUENCE [LARGE SCALE GENOMIC DNA]</scope>
    <source>
        <strain evidence="2">cv. 10/8</strain>
        <tissue evidence="1">Leaf</tissue>
    </source>
</reference>
<feature type="non-terminal residue" evidence="1">
    <location>
        <position position="1"/>
    </location>
</feature>
<sequence length="37" mass="3973">ARRAQALLGDHVQPLPLARCARPAARCAGTVHMVDFC</sequence>
<organism evidence="1 2">
    <name type="scientific">Trifolium medium</name>
    <dbReference type="NCBI Taxonomy" id="97028"/>
    <lineage>
        <taxon>Eukaryota</taxon>
        <taxon>Viridiplantae</taxon>
        <taxon>Streptophyta</taxon>
        <taxon>Embryophyta</taxon>
        <taxon>Tracheophyta</taxon>
        <taxon>Spermatophyta</taxon>
        <taxon>Magnoliopsida</taxon>
        <taxon>eudicotyledons</taxon>
        <taxon>Gunneridae</taxon>
        <taxon>Pentapetalae</taxon>
        <taxon>rosids</taxon>
        <taxon>fabids</taxon>
        <taxon>Fabales</taxon>
        <taxon>Fabaceae</taxon>
        <taxon>Papilionoideae</taxon>
        <taxon>50 kb inversion clade</taxon>
        <taxon>NPAAA clade</taxon>
        <taxon>Hologalegina</taxon>
        <taxon>IRL clade</taxon>
        <taxon>Trifolieae</taxon>
        <taxon>Trifolium</taxon>
    </lineage>
</organism>
<protein>
    <submittedName>
        <fullName evidence="1">Uncharacterized protein</fullName>
    </submittedName>
</protein>